<accession>A0A8J8T1C8</accession>
<dbReference type="Proteomes" id="UP000785679">
    <property type="component" value="Unassembled WGS sequence"/>
</dbReference>
<organism evidence="1 2">
    <name type="scientific">Halteria grandinella</name>
    <dbReference type="NCBI Taxonomy" id="5974"/>
    <lineage>
        <taxon>Eukaryota</taxon>
        <taxon>Sar</taxon>
        <taxon>Alveolata</taxon>
        <taxon>Ciliophora</taxon>
        <taxon>Intramacronucleata</taxon>
        <taxon>Spirotrichea</taxon>
        <taxon>Stichotrichia</taxon>
        <taxon>Sporadotrichida</taxon>
        <taxon>Halteriidae</taxon>
        <taxon>Halteria</taxon>
    </lineage>
</organism>
<proteinExistence type="predicted"/>
<gene>
    <name evidence="1" type="ORF">FGO68_gene15015</name>
</gene>
<dbReference type="AlphaFoldDB" id="A0A8J8T1C8"/>
<dbReference type="EMBL" id="RRYP01010170">
    <property type="protein sequence ID" value="TNV78559.1"/>
    <property type="molecule type" value="Genomic_DNA"/>
</dbReference>
<name>A0A8J8T1C8_HALGN</name>
<keyword evidence="2" id="KW-1185">Reference proteome</keyword>
<reference evidence="1" key="1">
    <citation type="submission" date="2019-06" db="EMBL/GenBank/DDBJ databases">
        <authorList>
            <person name="Zheng W."/>
        </authorList>
    </citation>
    <scope>NUCLEOTIDE SEQUENCE</scope>
    <source>
        <strain evidence="1">QDHG01</strain>
    </source>
</reference>
<dbReference type="OrthoDB" id="323992at2759"/>
<sequence length="298" mass="34468">MGGTEYKFRIKKNSLKDSLKPKKRSDLHSRAWNDRFSVTYSKDNDKYHTFYKEFFDKDIRQKPEQITFVPKPQDPEVISKIKIIEEVREPIKRVVQIKKHLNKALNWQHYHNVMASKNNQQVHMAFKEFFDRPIKLDPNGYHFSKLSEPMEVYHAQTPVRSMNQSVALFKSHQRAVYDELCKTKPKTFSTFGGSSPSEGTLSKAKLSQTYGIIPFLREEASPPKSLSKVSLKGSPLSSMKKLKVLNVESHWDNKGIGLPISTFNERVHSSFRIGFQDLNHKAYATITTPSSKKPSKYL</sequence>
<protein>
    <submittedName>
        <fullName evidence="1">Uncharacterized protein</fullName>
    </submittedName>
</protein>
<evidence type="ECO:0000313" key="2">
    <source>
        <dbReference type="Proteomes" id="UP000785679"/>
    </source>
</evidence>
<comment type="caution">
    <text evidence="1">The sequence shown here is derived from an EMBL/GenBank/DDBJ whole genome shotgun (WGS) entry which is preliminary data.</text>
</comment>
<evidence type="ECO:0000313" key="1">
    <source>
        <dbReference type="EMBL" id="TNV78559.1"/>
    </source>
</evidence>